<dbReference type="Gene3D" id="3.40.640.10">
    <property type="entry name" value="Type I PLP-dependent aspartate aminotransferase-like (Major domain)"/>
    <property type="match status" value="1"/>
</dbReference>
<dbReference type="PANTHER" id="PTHR13693">
    <property type="entry name" value="CLASS II AMINOTRANSFERASE/8-AMINO-7-OXONONANOATE SYNTHASE"/>
    <property type="match status" value="1"/>
</dbReference>
<comment type="subunit">
    <text evidence="4">Homodimer.</text>
</comment>
<evidence type="ECO:0000256" key="12">
    <source>
        <dbReference type="RuleBase" id="RU003693"/>
    </source>
</evidence>
<evidence type="ECO:0000256" key="6">
    <source>
        <dbReference type="ARBA" id="ARBA00022679"/>
    </source>
</evidence>
<dbReference type="InterPro" id="IPR050087">
    <property type="entry name" value="AON_synthase_class-II"/>
</dbReference>
<keyword evidence="6" id="KW-0808">Transferase</keyword>
<dbReference type="InterPro" id="IPR004839">
    <property type="entry name" value="Aminotransferase_I/II_large"/>
</dbReference>
<dbReference type="GO" id="GO:0008483">
    <property type="term" value="F:transaminase activity"/>
    <property type="evidence" value="ECO:0007669"/>
    <property type="project" value="UniProtKB-KW"/>
</dbReference>
<dbReference type="InterPro" id="IPR015421">
    <property type="entry name" value="PyrdxlP-dep_Trfase_major"/>
</dbReference>
<evidence type="ECO:0000256" key="7">
    <source>
        <dbReference type="ARBA" id="ARBA00022756"/>
    </source>
</evidence>
<dbReference type="Gene3D" id="3.90.1150.10">
    <property type="entry name" value="Aspartate Aminotransferase, domain 1"/>
    <property type="match status" value="1"/>
</dbReference>
<evidence type="ECO:0000256" key="10">
    <source>
        <dbReference type="ARBA" id="ARBA00033381"/>
    </source>
</evidence>
<evidence type="ECO:0000259" key="14">
    <source>
        <dbReference type="Pfam" id="PF00155"/>
    </source>
</evidence>
<reference evidence="15 16" key="1">
    <citation type="journal article" date="2020" name="Int. J. Syst. Evol. Microbiol.">
        <title>Novel acetic acid bacteria from cider fermentations: Acetobacter conturbans sp. nov. and Acetobacter fallax sp. nov.</title>
        <authorList>
            <person name="Sombolestani A.S."/>
            <person name="Cleenwerck I."/>
            <person name="Cnockaert M."/>
            <person name="Borremans W."/>
            <person name="Wieme A.D."/>
            <person name="De Vuyst L."/>
            <person name="Vandamme P."/>
        </authorList>
    </citation>
    <scope>NUCLEOTIDE SEQUENCE [LARGE SCALE GENOMIC DNA]</scope>
    <source>
        <strain evidence="15 16">LMG 30640</strain>
    </source>
</reference>
<evidence type="ECO:0000256" key="2">
    <source>
        <dbReference type="ARBA" id="ARBA00004746"/>
    </source>
</evidence>
<keyword evidence="15" id="KW-0032">Aminotransferase</keyword>
<evidence type="ECO:0000313" key="15">
    <source>
        <dbReference type="EMBL" id="NHN83044.1"/>
    </source>
</evidence>
<proteinExistence type="inferred from homology"/>
<comment type="pathway">
    <text evidence="2">Cofactor biosynthesis; biotin biosynthesis.</text>
</comment>
<evidence type="ECO:0000256" key="11">
    <source>
        <dbReference type="ARBA" id="ARBA00047715"/>
    </source>
</evidence>
<evidence type="ECO:0000256" key="3">
    <source>
        <dbReference type="ARBA" id="ARBA00010008"/>
    </source>
</evidence>
<evidence type="ECO:0000256" key="9">
    <source>
        <dbReference type="ARBA" id="ARBA00032610"/>
    </source>
</evidence>
<organism evidence="15 16">
    <name type="scientific">Acetobacter musti</name>
    <dbReference type="NCBI Taxonomy" id="864732"/>
    <lineage>
        <taxon>Bacteria</taxon>
        <taxon>Pseudomonadati</taxon>
        <taxon>Pseudomonadota</taxon>
        <taxon>Alphaproteobacteria</taxon>
        <taxon>Acetobacterales</taxon>
        <taxon>Acetobacteraceae</taxon>
        <taxon>Acetobacter</taxon>
    </lineage>
</organism>
<dbReference type="SUPFAM" id="SSF53383">
    <property type="entry name" value="PLP-dependent transferases"/>
    <property type="match status" value="1"/>
</dbReference>
<dbReference type="InterPro" id="IPR001917">
    <property type="entry name" value="Aminotrans_II_pyridoxalP_BS"/>
</dbReference>
<keyword evidence="16" id="KW-1185">Reference proteome</keyword>
<evidence type="ECO:0000256" key="8">
    <source>
        <dbReference type="ARBA" id="ARBA00022898"/>
    </source>
</evidence>
<comment type="catalytic activity">
    <reaction evidence="11">
        <text>6-carboxyhexanoyl-[ACP] + L-alanine + H(+) = (8S)-8-amino-7-oxononanoate + holo-[ACP] + CO2</text>
        <dbReference type="Rhea" id="RHEA:42288"/>
        <dbReference type="Rhea" id="RHEA-COMP:9685"/>
        <dbReference type="Rhea" id="RHEA-COMP:9955"/>
        <dbReference type="ChEBI" id="CHEBI:15378"/>
        <dbReference type="ChEBI" id="CHEBI:16526"/>
        <dbReference type="ChEBI" id="CHEBI:57972"/>
        <dbReference type="ChEBI" id="CHEBI:64479"/>
        <dbReference type="ChEBI" id="CHEBI:78846"/>
        <dbReference type="ChEBI" id="CHEBI:149468"/>
        <dbReference type="EC" id="2.3.1.47"/>
    </reaction>
</comment>
<evidence type="ECO:0000313" key="16">
    <source>
        <dbReference type="Proteomes" id="UP000635278"/>
    </source>
</evidence>
<comment type="caution">
    <text evidence="15">The sequence shown here is derived from an EMBL/GenBank/DDBJ whole genome shotgun (WGS) entry which is preliminary data.</text>
</comment>
<evidence type="ECO:0000256" key="5">
    <source>
        <dbReference type="ARBA" id="ARBA00013187"/>
    </source>
</evidence>
<protein>
    <recommendedName>
        <fullName evidence="5">8-amino-7-oxononanoate synthase</fullName>
        <ecNumber evidence="5">2.3.1.47</ecNumber>
    </recommendedName>
    <alternativeName>
        <fullName evidence="9">7-keto-8-amino-pelargonic acid synthase</fullName>
    </alternativeName>
    <alternativeName>
        <fullName evidence="10">8-amino-7-ketopelargonate synthase</fullName>
    </alternativeName>
</protein>
<evidence type="ECO:0000256" key="1">
    <source>
        <dbReference type="ARBA" id="ARBA00001933"/>
    </source>
</evidence>
<dbReference type="InterPro" id="IPR015422">
    <property type="entry name" value="PyrdxlP-dep_Trfase_small"/>
</dbReference>
<dbReference type="EC" id="2.3.1.47" evidence="5"/>
<dbReference type="RefSeq" id="WP_173581726.1">
    <property type="nucleotide sequence ID" value="NZ_WOTB01000001.1"/>
</dbReference>
<feature type="region of interest" description="Disordered" evidence="13">
    <location>
        <begin position="229"/>
        <end position="249"/>
    </location>
</feature>
<keyword evidence="8 12" id="KW-0663">Pyridoxal phosphate</keyword>
<evidence type="ECO:0000256" key="13">
    <source>
        <dbReference type="SAM" id="MobiDB-lite"/>
    </source>
</evidence>
<dbReference type="PANTHER" id="PTHR13693:SF100">
    <property type="entry name" value="8-AMINO-7-OXONONANOATE SYNTHASE"/>
    <property type="match status" value="1"/>
</dbReference>
<dbReference type="InterPro" id="IPR015424">
    <property type="entry name" value="PyrdxlP-dep_Trfase"/>
</dbReference>
<feature type="domain" description="Aminotransferase class I/classII large" evidence="14">
    <location>
        <begin position="43"/>
        <end position="404"/>
    </location>
</feature>
<dbReference type="EMBL" id="WOTB01000001">
    <property type="protein sequence ID" value="NHN83044.1"/>
    <property type="molecule type" value="Genomic_DNA"/>
</dbReference>
<keyword evidence="7" id="KW-0093">Biotin biosynthesis</keyword>
<comment type="cofactor">
    <cofactor evidence="1 12">
        <name>pyridoxal 5'-phosphate</name>
        <dbReference type="ChEBI" id="CHEBI:597326"/>
    </cofactor>
</comment>
<comment type="similarity">
    <text evidence="3">Belongs to the class-II pyridoxal-phosphate-dependent aminotransferase family. BioF subfamily.</text>
</comment>
<gene>
    <name evidence="15" type="ORF">GOB93_00050</name>
</gene>
<dbReference type="Pfam" id="PF00155">
    <property type="entry name" value="Aminotran_1_2"/>
    <property type="match status" value="1"/>
</dbReference>
<dbReference type="Proteomes" id="UP000635278">
    <property type="component" value="Unassembled WGS sequence"/>
</dbReference>
<name>A0ABX0JJI7_9PROT</name>
<dbReference type="PROSITE" id="PS00599">
    <property type="entry name" value="AA_TRANSFER_CLASS_2"/>
    <property type="match status" value="1"/>
</dbReference>
<accession>A0ABX0JJI7</accession>
<sequence>MTRFDPLFQQALAELDAGSRRRRLKTLTPVGPVTLARPDGSRLTDFSSNDYLGLARHPALAERSAEWTARFGTGSGASRLVTGNMPLHEQVEAKIAALKGCEAALLFASGWQANASLVPALARLSIEQTGTAPLVFTDRLNHASLHQGCAAAGVRQIRFRHNDPAHLESLLLSRAKEPGLRIILTESVFSMDGDRADVAALARVADRFDAFLCLDEAHATGVLGPGGAGLAGEGAARTEPANDASPGGKQNAVPLVMGTFSKALGGMGAYIAGSAALCDWLLNTASGFVFSTALPPSVLGAADAALDLLPHLDTERTRVARHGAVLRARLAEAGLSTGDSSTQIVPVMIGDAAEAMQAAAALEAEGFLAVAIRPPTVPRGQSRLRVTLSAAHDEEMVERLAEAIIRHCGHG</sequence>
<evidence type="ECO:0000256" key="4">
    <source>
        <dbReference type="ARBA" id="ARBA00011738"/>
    </source>
</evidence>